<name>A0ABN8YLK7_RANTA</name>
<evidence type="ECO:0000313" key="2">
    <source>
        <dbReference type="Proteomes" id="UP001176941"/>
    </source>
</evidence>
<accession>A0ABN8YLK7</accession>
<evidence type="ECO:0008006" key="3">
    <source>
        <dbReference type="Google" id="ProtNLM"/>
    </source>
</evidence>
<organism evidence="1 2">
    <name type="scientific">Rangifer tarandus platyrhynchus</name>
    <name type="common">Svalbard reindeer</name>
    <dbReference type="NCBI Taxonomy" id="3082113"/>
    <lineage>
        <taxon>Eukaryota</taxon>
        <taxon>Metazoa</taxon>
        <taxon>Chordata</taxon>
        <taxon>Craniata</taxon>
        <taxon>Vertebrata</taxon>
        <taxon>Euteleostomi</taxon>
        <taxon>Mammalia</taxon>
        <taxon>Eutheria</taxon>
        <taxon>Laurasiatheria</taxon>
        <taxon>Artiodactyla</taxon>
        <taxon>Ruminantia</taxon>
        <taxon>Pecora</taxon>
        <taxon>Cervidae</taxon>
        <taxon>Odocoileinae</taxon>
        <taxon>Rangifer</taxon>
    </lineage>
</organism>
<evidence type="ECO:0000313" key="1">
    <source>
        <dbReference type="EMBL" id="CAI9162457.1"/>
    </source>
</evidence>
<keyword evidence="2" id="KW-1185">Reference proteome</keyword>
<protein>
    <recommendedName>
        <fullName evidence="3">SH2 domain-containing protein</fullName>
    </recommendedName>
</protein>
<gene>
    <name evidence="1" type="ORF">MRATA1EN1_LOCUS11419</name>
</gene>
<sequence length="143" mass="16344">MSPKLGQSLDLLGVSEYEPHPCWGVPISLPTSHLPLLLHRTVFCLLWRNEWSEILNWKKCSRHTFDSPGPHGSYLLREEDEPDYAFVMSLVLPTTPRDGGRVELHLTEEIKNAQWLFKVTPLLSDRSESLGSSLEPSLFCQRC</sequence>
<reference evidence="1" key="1">
    <citation type="submission" date="2023-04" db="EMBL/GenBank/DDBJ databases">
        <authorList>
            <consortium name="ELIXIR-Norway"/>
        </authorList>
    </citation>
    <scope>NUCLEOTIDE SEQUENCE [LARGE SCALE GENOMIC DNA]</scope>
</reference>
<dbReference type="EMBL" id="OX459957">
    <property type="protein sequence ID" value="CAI9162457.1"/>
    <property type="molecule type" value="Genomic_DNA"/>
</dbReference>
<proteinExistence type="predicted"/>
<dbReference type="Proteomes" id="UP001176941">
    <property type="component" value="Chromosome 21"/>
</dbReference>